<dbReference type="EMBL" id="VIEB01000071">
    <property type="protein sequence ID" value="TQE08484.1"/>
    <property type="molecule type" value="Genomic_DNA"/>
</dbReference>
<proteinExistence type="predicted"/>
<accession>A0A540NBT1</accession>
<evidence type="ECO:0000313" key="2">
    <source>
        <dbReference type="Proteomes" id="UP000315295"/>
    </source>
</evidence>
<comment type="caution">
    <text evidence="1">The sequence shown here is derived from an EMBL/GenBank/DDBJ whole genome shotgun (WGS) entry which is preliminary data.</text>
</comment>
<name>A0A540NBT1_MALBA</name>
<organism evidence="1 2">
    <name type="scientific">Malus baccata</name>
    <name type="common">Siberian crab apple</name>
    <name type="synonym">Pyrus baccata</name>
    <dbReference type="NCBI Taxonomy" id="106549"/>
    <lineage>
        <taxon>Eukaryota</taxon>
        <taxon>Viridiplantae</taxon>
        <taxon>Streptophyta</taxon>
        <taxon>Embryophyta</taxon>
        <taxon>Tracheophyta</taxon>
        <taxon>Spermatophyta</taxon>
        <taxon>Magnoliopsida</taxon>
        <taxon>eudicotyledons</taxon>
        <taxon>Gunneridae</taxon>
        <taxon>Pentapetalae</taxon>
        <taxon>rosids</taxon>
        <taxon>fabids</taxon>
        <taxon>Rosales</taxon>
        <taxon>Rosaceae</taxon>
        <taxon>Amygdaloideae</taxon>
        <taxon>Maleae</taxon>
        <taxon>Malus</taxon>
    </lineage>
</organism>
<protein>
    <submittedName>
        <fullName evidence="1">Uncharacterized protein</fullName>
    </submittedName>
</protein>
<reference evidence="1 2" key="1">
    <citation type="journal article" date="2019" name="G3 (Bethesda)">
        <title>Sequencing of a Wild Apple (Malus baccata) Genome Unravels the Differences Between Cultivated and Wild Apple Species Regarding Disease Resistance and Cold Tolerance.</title>
        <authorList>
            <person name="Chen X."/>
        </authorList>
    </citation>
    <scope>NUCLEOTIDE SEQUENCE [LARGE SCALE GENOMIC DNA]</scope>
    <source>
        <strain evidence="2">cv. Shandingzi</strain>
        <tissue evidence="1">Leaves</tissue>
    </source>
</reference>
<dbReference type="AlphaFoldDB" id="A0A540NBT1"/>
<evidence type="ECO:0000313" key="1">
    <source>
        <dbReference type="EMBL" id="TQE08484.1"/>
    </source>
</evidence>
<sequence length="88" mass="9577">MESMECTGPSIVVIEEDDVRAITCKPRKRKGLLAIEEPSHNKGVSVEEEVTVMCSDDGLHQEEVVGTSVAEMDATCVNEVEDAQVGRE</sequence>
<dbReference type="Proteomes" id="UP000315295">
    <property type="component" value="Unassembled WGS sequence"/>
</dbReference>
<keyword evidence="2" id="KW-1185">Reference proteome</keyword>
<gene>
    <name evidence="1" type="ORF">C1H46_005959</name>
</gene>